<dbReference type="AlphaFoldDB" id="A0A1I5TU52"/>
<evidence type="ECO:0000256" key="4">
    <source>
        <dbReference type="ARBA" id="ARBA00023136"/>
    </source>
</evidence>
<evidence type="ECO:0000256" key="3">
    <source>
        <dbReference type="ARBA" id="ARBA00022989"/>
    </source>
</evidence>
<keyword evidence="3 5" id="KW-1133">Transmembrane helix</keyword>
<evidence type="ECO:0000313" key="7">
    <source>
        <dbReference type="Proteomes" id="UP000199227"/>
    </source>
</evidence>
<dbReference type="Pfam" id="PF07264">
    <property type="entry name" value="EI24"/>
    <property type="match status" value="1"/>
</dbReference>
<keyword evidence="4 5" id="KW-0472">Membrane</keyword>
<dbReference type="EMBL" id="FOXB01000048">
    <property type="protein sequence ID" value="SFP86602.1"/>
    <property type="molecule type" value="Genomic_DNA"/>
</dbReference>
<dbReference type="InterPro" id="IPR059112">
    <property type="entry name" value="CysZ/EI24"/>
</dbReference>
<evidence type="ECO:0000256" key="5">
    <source>
        <dbReference type="SAM" id="Phobius"/>
    </source>
</evidence>
<sequence>MTQKIQNRYTEGSLLAKAFSDFLTTKFLTLTTAPFIITMLVSFIFLYYLSGEFFDMLNIAAQIAENPDVAQTQNEMAQFAKEYPIFSAIAGSFLFKAIAGTLFYVIGGGFAVLISVILAVIIIGFFTPYIVAEVQKRHYPTIERKATVPITDYIVFMLKKFALFLLFFFVSLPFYFIPLINIVAVNAPFYFLFHSLLTRDVAGEIFDKDEMKTIFKRAKWRIAATTFILYLLSLIPGVGIFGQVFFVITLAHQFFIEAEHIRKQ</sequence>
<feature type="transmembrane region" description="Helical" evidence="5">
    <location>
        <begin position="85"/>
        <end position="106"/>
    </location>
</feature>
<dbReference type="RefSeq" id="WP_177202050.1">
    <property type="nucleotide sequence ID" value="NZ_FOXB01000048.1"/>
</dbReference>
<gene>
    <name evidence="6" type="ORF">SAMN05216234_14813</name>
</gene>
<accession>A0A1I5TU52</accession>
<name>A0A1I5TU52_9BACT</name>
<reference evidence="6 7" key="1">
    <citation type="submission" date="2016-10" db="EMBL/GenBank/DDBJ databases">
        <authorList>
            <person name="de Groot N.N."/>
        </authorList>
    </citation>
    <scope>NUCLEOTIDE SEQUENCE [LARGE SCALE GENOMIC DNA]</scope>
    <source>
        <strain evidence="6 7">EP1-55-1</strain>
    </source>
</reference>
<proteinExistence type="predicted"/>
<keyword evidence="2 5" id="KW-0812">Transmembrane</keyword>
<dbReference type="Proteomes" id="UP000199227">
    <property type="component" value="Unassembled WGS sequence"/>
</dbReference>
<protein>
    <submittedName>
        <fullName evidence="6">Etoposide-induced protein 2.4 (EI24)</fullName>
    </submittedName>
</protein>
<comment type="subcellular location">
    <subcellularLocation>
        <location evidence="1">Membrane</location>
        <topology evidence="1">Multi-pass membrane protein</topology>
    </subcellularLocation>
</comment>
<evidence type="ECO:0000313" key="6">
    <source>
        <dbReference type="EMBL" id="SFP86602.1"/>
    </source>
</evidence>
<organism evidence="6 7">
    <name type="scientific">Hydrogenimonas thermophila</name>
    <dbReference type="NCBI Taxonomy" id="223786"/>
    <lineage>
        <taxon>Bacteria</taxon>
        <taxon>Pseudomonadati</taxon>
        <taxon>Campylobacterota</taxon>
        <taxon>Epsilonproteobacteria</taxon>
        <taxon>Campylobacterales</taxon>
        <taxon>Hydrogenimonadaceae</taxon>
        <taxon>Hydrogenimonas</taxon>
    </lineage>
</organism>
<feature type="transmembrane region" description="Helical" evidence="5">
    <location>
        <begin position="27"/>
        <end position="49"/>
    </location>
</feature>
<evidence type="ECO:0000256" key="1">
    <source>
        <dbReference type="ARBA" id="ARBA00004141"/>
    </source>
</evidence>
<evidence type="ECO:0000256" key="2">
    <source>
        <dbReference type="ARBA" id="ARBA00022692"/>
    </source>
</evidence>
<keyword evidence="7" id="KW-1185">Reference proteome</keyword>
<feature type="transmembrane region" description="Helical" evidence="5">
    <location>
        <begin position="112"/>
        <end position="132"/>
    </location>
</feature>